<protein>
    <submittedName>
        <fullName evidence="4">TPR repeat</fullName>
    </submittedName>
</protein>
<dbReference type="InterPro" id="IPR051012">
    <property type="entry name" value="CellSynth/LPSAsmb/PSIAsmb"/>
</dbReference>
<dbReference type="AlphaFoldDB" id="A6GFJ1"/>
<dbReference type="InterPro" id="IPR011990">
    <property type="entry name" value="TPR-like_helical_dom_sf"/>
</dbReference>
<keyword evidence="2" id="KW-0802">TPR repeat</keyword>
<keyword evidence="5" id="KW-1185">Reference proteome</keyword>
<dbReference type="PANTHER" id="PTHR45586:SF1">
    <property type="entry name" value="LIPOPOLYSACCHARIDE ASSEMBLY PROTEIN B"/>
    <property type="match status" value="1"/>
</dbReference>
<evidence type="ECO:0000313" key="4">
    <source>
        <dbReference type="EMBL" id="EDM75363.1"/>
    </source>
</evidence>
<dbReference type="Gene3D" id="1.25.40.10">
    <property type="entry name" value="Tetratricopeptide repeat domain"/>
    <property type="match status" value="1"/>
</dbReference>
<dbReference type="InterPro" id="IPR019734">
    <property type="entry name" value="TPR_rpt"/>
</dbReference>
<evidence type="ECO:0000256" key="1">
    <source>
        <dbReference type="ARBA" id="ARBA00022737"/>
    </source>
</evidence>
<dbReference type="PANTHER" id="PTHR45586">
    <property type="entry name" value="TPR REPEAT-CONTAINING PROTEIN PA4667"/>
    <property type="match status" value="1"/>
</dbReference>
<dbReference type="eggNOG" id="COG0457">
    <property type="taxonomic scope" value="Bacteria"/>
</dbReference>
<name>A6GFJ1_9BACT</name>
<organism evidence="4 5">
    <name type="scientific">Plesiocystis pacifica SIR-1</name>
    <dbReference type="NCBI Taxonomy" id="391625"/>
    <lineage>
        <taxon>Bacteria</taxon>
        <taxon>Pseudomonadati</taxon>
        <taxon>Myxococcota</taxon>
        <taxon>Polyangia</taxon>
        <taxon>Nannocystales</taxon>
        <taxon>Nannocystaceae</taxon>
        <taxon>Plesiocystis</taxon>
    </lineage>
</organism>
<evidence type="ECO:0000256" key="2">
    <source>
        <dbReference type="ARBA" id="ARBA00022803"/>
    </source>
</evidence>
<accession>A6GFJ1</accession>
<gene>
    <name evidence="4" type="ORF">PPSIR1_15330</name>
</gene>
<proteinExistence type="predicted"/>
<dbReference type="EMBL" id="ABCS01000094">
    <property type="protein sequence ID" value="EDM75363.1"/>
    <property type="molecule type" value="Genomic_DNA"/>
</dbReference>
<keyword evidence="1" id="KW-0677">Repeat</keyword>
<dbReference type="OrthoDB" id="9800698at2"/>
<dbReference type="Proteomes" id="UP000005801">
    <property type="component" value="Unassembled WGS sequence"/>
</dbReference>
<dbReference type="STRING" id="391625.PPSIR1_15330"/>
<feature type="region of interest" description="Disordered" evidence="3">
    <location>
        <begin position="251"/>
        <end position="271"/>
    </location>
</feature>
<dbReference type="SMART" id="SM00028">
    <property type="entry name" value="TPR"/>
    <property type="match status" value="3"/>
</dbReference>
<evidence type="ECO:0000256" key="3">
    <source>
        <dbReference type="SAM" id="MobiDB-lite"/>
    </source>
</evidence>
<reference evidence="4 5" key="1">
    <citation type="submission" date="2007-06" db="EMBL/GenBank/DDBJ databases">
        <authorList>
            <person name="Shimkets L."/>
            <person name="Ferriera S."/>
            <person name="Johnson J."/>
            <person name="Kravitz S."/>
            <person name="Beeson K."/>
            <person name="Sutton G."/>
            <person name="Rogers Y.-H."/>
            <person name="Friedman R."/>
            <person name="Frazier M."/>
            <person name="Venter J.C."/>
        </authorList>
    </citation>
    <scope>NUCLEOTIDE SEQUENCE [LARGE SCALE GENOMIC DNA]</scope>
    <source>
        <strain evidence="4 5">SIR-1</strain>
    </source>
</reference>
<dbReference type="Pfam" id="PF14559">
    <property type="entry name" value="TPR_19"/>
    <property type="match status" value="2"/>
</dbReference>
<comment type="caution">
    <text evidence="4">The sequence shown here is derived from an EMBL/GenBank/DDBJ whole genome shotgun (WGS) entry which is preliminary data.</text>
</comment>
<dbReference type="RefSeq" id="WP_006975481.1">
    <property type="nucleotide sequence ID" value="NZ_ABCS01000094.1"/>
</dbReference>
<feature type="compositionally biased region" description="Low complexity" evidence="3">
    <location>
        <begin position="257"/>
        <end position="271"/>
    </location>
</feature>
<dbReference type="SUPFAM" id="SSF48452">
    <property type="entry name" value="TPR-like"/>
    <property type="match status" value="1"/>
</dbReference>
<evidence type="ECO:0000313" key="5">
    <source>
        <dbReference type="Proteomes" id="UP000005801"/>
    </source>
</evidence>
<sequence length="271" mass="29078">MKRTLGLSLAIALLIPLSACKPKQPEIDIDAEIARNLEEAASNLRNNKVEEAKGQYQWVLDQDADNVGGLTGLGKVALAEEDYAGAVGPLEKAVAASGEDTDARVSLGRAHAGTKDWAKAAEHLGKAWELDQNQEQYGLEYGVALRESGDAAKAIEVLTEVSEINPKLKYVYRELGRAHHAAKDLDKALTTYMQAQIQWKGDQDSFAGAAMVFEEKGEISKAIDQWSAYIQQDCCSTYSKDTAQPKLAALKEQENSAGNAPADGGEAADAG</sequence>